<dbReference type="Gene3D" id="1.10.10.60">
    <property type="entry name" value="Homeodomain-like"/>
    <property type="match status" value="1"/>
</dbReference>
<dbReference type="PANTHER" id="PTHR35004:SF6">
    <property type="entry name" value="TRANSPOSASE"/>
    <property type="match status" value="1"/>
</dbReference>
<evidence type="ECO:0000313" key="8">
    <source>
        <dbReference type="Proteomes" id="UP000321491"/>
    </source>
</evidence>
<evidence type="ECO:0000259" key="5">
    <source>
        <dbReference type="PROSITE" id="PS50531"/>
    </source>
</evidence>
<dbReference type="RefSeq" id="WP_146938863.1">
    <property type="nucleotide sequence ID" value="NZ_BJXW01000053.1"/>
</dbReference>
<dbReference type="GO" id="GO:0032196">
    <property type="term" value="P:transposition"/>
    <property type="evidence" value="ECO:0007669"/>
    <property type="project" value="UniProtKB-KW"/>
</dbReference>
<dbReference type="InterPro" id="IPR012337">
    <property type="entry name" value="RNaseH-like_sf"/>
</dbReference>
<keyword evidence="2" id="KW-0815">Transposition</keyword>
<dbReference type="SUPFAM" id="SSF53098">
    <property type="entry name" value="Ribonuclease H-like"/>
    <property type="match status" value="1"/>
</dbReference>
<evidence type="ECO:0000256" key="4">
    <source>
        <dbReference type="ARBA" id="ARBA00023172"/>
    </source>
</evidence>
<feature type="domain" description="HTH IS21-type" evidence="5">
    <location>
        <begin position="5"/>
        <end position="70"/>
    </location>
</feature>
<dbReference type="InterPro" id="IPR001584">
    <property type="entry name" value="Integrase_cat-core"/>
</dbReference>
<sequence>MLKLEKHVQVHQLRKEGFSISAISRKCELSRNTVYAYLEMEFEEAVNWVNDLKTRKRKLDPYRDTILGWLKEHPDLSASQISDWLEERCSFNDVGDSTVRTYVKELREQYHIPKTTHSRTYEAVEELPKGKQMQVDFGEITVGTTQGGKIKIYVIAFVLSHSRYKYAEWQDRPFNTRDVLRCHENAFQYYGGRTDEIVYDQDKLISVSENGGDIIYTKEFQAYKQQRGFRIYLCRAADPESKGKVENVVKFIKRNFAKNRLFHQIDTWNEQCLAWLKRKGNFQVHNTIKKRPVEVFAVEKPHLREVSTILSFESNLAPSITRIVHKDNIIKYRSNRYSVPLGTYKPNGNNTVYLRIEKDQLIIETSPQGKTLAVHPLSHGKGQLIKNRNHSRDRSKGIKSYMETVKKSFNNTAEIQLFLEEVQKRYPRYIRDQLQIIQRVSKNYSSFSNQALEVCIKENLWSANDLQDVAKHLEKNENNRDPEKTEIPALEKTFSNSNYYEKATLRELDGYLKILGGV</sequence>
<gene>
    <name evidence="7" type="primary">tnpA</name>
    <name evidence="7" type="ORF">CQU01_27710</name>
</gene>
<dbReference type="GO" id="GO:0003677">
    <property type="term" value="F:DNA binding"/>
    <property type="evidence" value="ECO:0007669"/>
    <property type="project" value="UniProtKB-KW"/>
</dbReference>
<keyword evidence="3" id="KW-0238">DNA-binding</keyword>
<dbReference type="InterPro" id="IPR017894">
    <property type="entry name" value="HTH_IS21_transposase_type"/>
</dbReference>
<dbReference type="Proteomes" id="UP000321491">
    <property type="component" value="Unassembled WGS sequence"/>
</dbReference>
<evidence type="ECO:0000256" key="2">
    <source>
        <dbReference type="ARBA" id="ARBA00022578"/>
    </source>
</evidence>
<evidence type="ECO:0000313" key="7">
    <source>
        <dbReference type="EMBL" id="GEN32533.1"/>
    </source>
</evidence>
<dbReference type="SUPFAM" id="SSF46689">
    <property type="entry name" value="Homeodomain-like"/>
    <property type="match status" value="1"/>
</dbReference>
<dbReference type="Pfam" id="PF00665">
    <property type="entry name" value="rve"/>
    <property type="match status" value="1"/>
</dbReference>
<dbReference type="InterPro" id="IPR009057">
    <property type="entry name" value="Homeodomain-like_sf"/>
</dbReference>
<dbReference type="OrthoDB" id="92877at2"/>
<reference evidence="7 8" key="1">
    <citation type="submission" date="2019-07" db="EMBL/GenBank/DDBJ databases">
        <title>Whole genome shotgun sequence of Cerasibacillus quisquiliarum NBRC 102429.</title>
        <authorList>
            <person name="Hosoyama A."/>
            <person name="Uohara A."/>
            <person name="Ohji S."/>
            <person name="Ichikawa N."/>
        </authorList>
    </citation>
    <scope>NUCLEOTIDE SEQUENCE [LARGE SCALE GENOMIC DNA]</scope>
    <source>
        <strain evidence="7 8">NBRC 102429</strain>
    </source>
</reference>
<proteinExistence type="inferred from homology"/>
<evidence type="ECO:0000256" key="1">
    <source>
        <dbReference type="ARBA" id="ARBA00009277"/>
    </source>
</evidence>
<dbReference type="PANTHER" id="PTHR35004">
    <property type="entry name" value="TRANSPOSASE RV3428C-RELATED"/>
    <property type="match status" value="1"/>
</dbReference>
<feature type="domain" description="Integrase catalytic" evidence="6">
    <location>
        <begin position="124"/>
        <end position="300"/>
    </location>
</feature>
<keyword evidence="8" id="KW-1185">Reference proteome</keyword>
<comment type="similarity">
    <text evidence="1">Belongs to the transposase IS21/IS408/IS1162 family.</text>
</comment>
<accession>A0A511V449</accession>
<protein>
    <submittedName>
        <fullName evidence="7">Transposase for insertion sequence element IS21-like protein</fullName>
    </submittedName>
</protein>
<comment type="caution">
    <text evidence="7">The sequence shown here is derived from an EMBL/GenBank/DDBJ whole genome shotgun (WGS) entry which is preliminary data.</text>
</comment>
<dbReference type="EMBL" id="BJXW01000053">
    <property type="protein sequence ID" value="GEN32533.1"/>
    <property type="molecule type" value="Genomic_DNA"/>
</dbReference>
<keyword evidence="4" id="KW-0233">DNA recombination</keyword>
<dbReference type="GO" id="GO:0015074">
    <property type="term" value="P:DNA integration"/>
    <property type="evidence" value="ECO:0007669"/>
    <property type="project" value="InterPro"/>
</dbReference>
<dbReference type="GO" id="GO:0006310">
    <property type="term" value="P:DNA recombination"/>
    <property type="evidence" value="ECO:0007669"/>
    <property type="project" value="UniProtKB-KW"/>
</dbReference>
<dbReference type="NCBIfam" id="NF033546">
    <property type="entry name" value="transpos_IS21"/>
    <property type="match status" value="1"/>
</dbReference>
<dbReference type="PROSITE" id="PS50531">
    <property type="entry name" value="HTH_IS21"/>
    <property type="match status" value="1"/>
</dbReference>
<name>A0A511V449_9BACI</name>
<dbReference type="PROSITE" id="PS50994">
    <property type="entry name" value="INTEGRASE"/>
    <property type="match status" value="1"/>
</dbReference>
<dbReference type="Gene3D" id="3.30.420.10">
    <property type="entry name" value="Ribonuclease H-like superfamily/Ribonuclease H"/>
    <property type="match status" value="1"/>
</dbReference>
<evidence type="ECO:0000259" key="6">
    <source>
        <dbReference type="PROSITE" id="PS50994"/>
    </source>
</evidence>
<evidence type="ECO:0000256" key="3">
    <source>
        <dbReference type="ARBA" id="ARBA00023125"/>
    </source>
</evidence>
<organism evidence="7 8">
    <name type="scientific">Cerasibacillus quisquiliarum</name>
    <dbReference type="NCBI Taxonomy" id="227865"/>
    <lineage>
        <taxon>Bacteria</taxon>
        <taxon>Bacillati</taxon>
        <taxon>Bacillota</taxon>
        <taxon>Bacilli</taxon>
        <taxon>Bacillales</taxon>
        <taxon>Bacillaceae</taxon>
        <taxon>Cerasibacillus</taxon>
    </lineage>
</organism>
<dbReference type="AlphaFoldDB" id="A0A511V449"/>
<dbReference type="InterPro" id="IPR036397">
    <property type="entry name" value="RNaseH_sf"/>
</dbReference>